<reference evidence="1" key="1">
    <citation type="submission" date="2020-04" db="EMBL/GenBank/DDBJ databases">
        <authorList>
            <person name="Chiriac C."/>
            <person name="Salcher M."/>
            <person name="Ghai R."/>
            <person name="Kavagutti S V."/>
        </authorList>
    </citation>
    <scope>NUCLEOTIDE SEQUENCE</scope>
</reference>
<proteinExistence type="predicted"/>
<evidence type="ECO:0008006" key="2">
    <source>
        <dbReference type="Google" id="ProtNLM"/>
    </source>
</evidence>
<evidence type="ECO:0000313" key="1">
    <source>
        <dbReference type="EMBL" id="CAB4160719.1"/>
    </source>
</evidence>
<organism evidence="1">
    <name type="scientific">uncultured Caudovirales phage</name>
    <dbReference type="NCBI Taxonomy" id="2100421"/>
    <lineage>
        <taxon>Viruses</taxon>
        <taxon>Duplodnaviria</taxon>
        <taxon>Heunggongvirae</taxon>
        <taxon>Uroviricota</taxon>
        <taxon>Caudoviricetes</taxon>
        <taxon>Peduoviridae</taxon>
        <taxon>Maltschvirus</taxon>
        <taxon>Maltschvirus maltsch</taxon>
    </lineage>
</organism>
<dbReference type="EMBL" id="LR796711">
    <property type="protein sequence ID" value="CAB4160719.1"/>
    <property type="molecule type" value="Genomic_DNA"/>
</dbReference>
<gene>
    <name evidence="1" type="ORF">UFOVP764_12</name>
</gene>
<protein>
    <recommendedName>
        <fullName evidence="2">Tail fiber protein</fullName>
    </recommendedName>
</protein>
<sequence>MTAALTPNPKIQFFADDGTPLVGGKLYTYAAGTTTPLATYTTYVGDVANTNPVILDSRGEANVWLTGVLYKLALYDADDALIWTVDNVSAVNNGIFSGPVAGTTGTFSGALTAASGAFSGPVSGTTGTFSGAVSGTAFTGNGSALTALNASNLVSGTVPDARFPATLPVASGVNLTNLPAGNLTGDVAQARLATALNASGAAPLYAARAWVNFNGTGTIAIRASGNVTSITDNGVGQYGVNFTTALSDTNYSFVGLARNSDNAGPGTYVSPNSGSGKTTLICDVLVFKGSTPTDVTEINIVVFR</sequence>
<name>A0A6J5NMS3_9CAUD</name>
<accession>A0A6J5NMS3</accession>